<dbReference type="SUPFAM" id="SSF56219">
    <property type="entry name" value="DNase I-like"/>
    <property type="match status" value="1"/>
</dbReference>
<accession>A0A1U7D1S9</accession>
<dbReference type="AlphaFoldDB" id="A0A1U7D1S9"/>
<evidence type="ECO:0000259" key="1">
    <source>
        <dbReference type="Pfam" id="PF03372"/>
    </source>
</evidence>
<sequence>MATWNVDLSRDGPGLLLRDIRAGKTDAVIAEIAAAAPDVLVLTDIDFDHGGAALAALDERLQAVGTGYPHRVARRPNAGWPTGRDLDGDGLLGGPRDAQGYGEFSGQGGMAVLSRRPVTLARDFSDLLWRDSPGTRQTEDDPARDLQRLSSSGHWMLEVETGGAPLTLLAWHATPPVFDGPEDRNGRRNADELALWMAVLDGAFGPPPAWPVLIGDANLDPERGDGLGAAMREVLADERLQDPLPGQATVTWPQTGPMRVSYILPAAGLPVAAADVRDAISGEAHRLVTVSLDLP</sequence>
<dbReference type="InterPro" id="IPR005135">
    <property type="entry name" value="Endo/exonuclease/phosphatase"/>
</dbReference>
<name>A0A1U7D1S9_9RHOB</name>
<reference evidence="2 3" key="1">
    <citation type="submission" date="2016-03" db="EMBL/GenBank/DDBJ databases">
        <title>Deep-sea bacteria in the southern Pacific.</title>
        <authorList>
            <person name="Tang K."/>
        </authorList>
    </citation>
    <scope>NUCLEOTIDE SEQUENCE [LARGE SCALE GENOMIC DNA]</scope>
    <source>
        <strain evidence="2 3">JLT2016</strain>
    </source>
</reference>
<dbReference type="Pfam" id="PF03372">
    <property type="entry name" value="Exo_endo_phos"/>
    <property type="match status" value="1"/>
</dbReference>
<keyword evidence="2" id="KW-0255">Endonuclease</keyword>
<evidence type="ECO:0000313" key="2">
    <source>
        <dbReference type="EMBL" id="APX22063.1"/>
    </source>
</evidence>
<organism evidence="2 3">
    <name type="scientific">Salipiger profundus</name>
    <dbReference type="NCBI Taxonomy" id="1229727"/>
    <lineage>
        <taxon>Bacteria</taxon>
        <taxon>Pseudomonadati</taxon>
        <taxon>Pseudomonadota</taxon>
        <taxon>Alphaproteobacteria</taxon>
        <taxon>Rhodobacterales</taxon>
        <taxon>Roseobacteraceae</taxon>
        <taxon>Salipiger</taxon>
    </lineage>
</organism>
<dbReference type="KEGG" id="tpro:Ga0080559_TMP1267"/>
<evidence type="ECO:0000313" key="3">
    <source>
        <dbReference type="Proteomes" id="UP000186559"/>
    </source>
</evidence>
<dbReference type="STRING" id="1229727.Ga0080559_TMP1267"/>
<keyword evidence="3" id="KW-1185">Reference proteome</keyword>
<dbReference type="Proteomes" id="UP000186559">
    <property type="component" value="Chromosome"/>
</dbReference>
<keyword evidence="2" id="KW-0540">Nuclease</keyword>
<gene>
    <name evidence="2" type="ORF">Ga0080559_TMP1267</name>
</gene>
<dbReference type="RefSeq" id="WP_229743255.1">
    <property type="nucleotide sequence ID" value="NZ_BMEW01000003.1"/>
</dbReference>
<protein>
    <submittedName>
        <fullName evidence="2">Endonuclease/exonuclease/phosphatase family protein</fullName>
    </submittedName>
</protein>
<keyword evidence="2" id="KW-0269">Exonuclease</keyword>
<dbReference type="EMBL" id="CP014796">
    <property type="protein sequence ID" value="APX22063.1"/>
    <property type="molecule type" value="Genomic_DNA"/>
</dbReference>
<dbReference type="Gene3D" id="3.60.10.10">
    <property type="entry name" value="Endonuclease/exonuclease/phosphatase"/>
    <property type="match status" value="1"/>
</dbReference>
<feature type="domain" description="Endonuclease/exonuclease/phosphatase" evidence="1">
    <location>
        <begin position="2"/>
        <end position="277"/>
    </location>
</feature>
<dbReference type="InterPro" id="IPR036691">
    <property type="entry name" value="Endo/exonu/phosph_ase_sf"/>
</dbReference>
<dbReference type="GO" id="GO:0004527">
    <property type="term" value="F:exonuclease activity"/>
    <property type="evidence" value="ECO:0007669"/>
    <property type="project" value="UniProtKB-KW"/>
</dbReference>
<keyword evidence="2" id="KW-0378">Hydrolase</keyword>
<proteinExistence type="predicted"/>
<dbReference type="GO" id="GO:0004519">
    <property type="term" value="F:endonuclease activity"/>
    <property type="evidence" value="ECO:0007669"/>
    <property type="project" value="UniProtKB-KW"/>
</dbReference>